<name>A0A6P1QVS5_9FLAO</name>
<keyword evidence="3" id="KW-0732">Signal</keyword>
<dbReference type="InterPro" id="IPR012944">
    <property type="entry name" value="SusD_RagB_dom"/>
</dbReference>
<dbReference type="Gene3D" id="2.20.20.130">
    <property type="match status" value="1"/>
</dbReference>
<accession>A0A6P1QVS5</accession>
<comment type="similarity">
    <text evidence="2">Belongs to the SusD family.</text>
</comment>
<gene>
    <name evidence="8" type="ORF">DBX24_02985</name>
</gene>
<dbReference type="GO" id="GO:0009279">
    <property type="term" value="C:cell outer membrane"/>
    <property type="evidence" value="ECO:0007669"/>
    <property type="project" value="UniProtKB-SubCell"/>
</dbReference>
<evidence type="ECO:0000256" key="1">
    <source>
        <dbReference type="ARBA" id="ARBA00004442"/>
    </source>
</evidence>
<organism evidence="8 9">
    <name type="scientific">Bergeyella cardium</name>
    <dbReference type="NCBI Taxonomy" id="1585976"/>
    <lineage>
        <taxon>Bacteria</taxon>
        <taxon>Pseudomonadati</taxon>
        <taxon>Bacteroidota</taxon>
        <taxon>Flavobacteriia</taxon>
        <taxon>Flavobacteriales</taxon>
        <taxon>Weeksellaceae</taxon>
        <taxon>Bergeyella</taxon>
    </lineage>
</organism>
<dbReference type="CDD" id="cd08977">
    <property type="entry name" value="SusD"/>
    <property type="match status" value="1"/>
</dbReference>
<evidence type="ECO:0000259" key="6">
    <source>
        <dbReference type="Pfam" id="PF07980"/>
    </source>
</evidence>
<evidence type="ECO:0000313" key="9">
    <source>
        <dbReference type="Proteomes" id="UP000464318"/>
    </source>
</evidence>
<feature type="domain" description="RagB/SusD" evidence="6">
    <location>
        <begin position="346"/>
        <end position="471"/>
    </location>
</feature>
<keyword evidence="4" id="KW-0472">Membrane</keyword>
<feature type="domain" description="SusD-like N-terminal" evidence="7">
    <location>
        <begin position="39"/>
        <end position="235"/>
    </location>
</feature>
<dbReference type="AlphaFoldDB" id="A0A6P1QVS5"/>
<dbReference type="Gene3D" id="1.25.40.900">
    <property type="match status" value="1"/>
</dbReference>
<dbReference type="Proteomes" id="UP000464318">
    <property type="component" value="Chromosome"/>
</dbReference>
<evidence type="ECO:0000313" key="8">
    <source>
        <dbReference type="EMBL" id="QHN64931.1"/>
    </source>
</evidence>
<keyword evidence="5" id="KW-0998">Cell outer membrane</keyword>
<evidence type="ECO:0000256" key="5">
    <source>
        <dbReference type="ARBA" id="ARBA00023237"/>
    </source>
</evidence>
<keyword evidence="9" id="KW-1185">Reference proteome</keyword>
<protein>
    <submittedName>
        <fullName evidence="8">RagB/SusD family nutrient uptake outer membrane protein</fullName>
    </submittedName>
</protein>
<dbReference type="Pfam" id="PF14322">
    <property type="entry name" value="SusD-like_3"/>
    <property type="match status" value="1"/>
</dbReference>
<evidence type="ECO:0000259" key="7">
    <source>
        <dbReference type="Pfam" id="PF14322"/>
    </source>
</evidence>
<sequence length="475" mass="52614">MKKTIYSILVLATLGSVFNSCSEDFTETRFFQSEQAKPITSVEQLQSFMNGTYVAMRSSYYLGSFYRAYGEVRSDEMYHRGNRPSLQNFTYFESTYSSSTEAENTWEAAYSVIANANIIINSSNNLTWGESSNPNVVSAQIKNIKGQAYATRAWATFDLLRLYGQKYSGGTLGVVLPTTFNPKGKQARATIAETEARIEADFQAALNNIGSETDNADKTYISPLAIKALMTRYYLYKENYAKVAELVKDIYDSDIYKVIPSSDLVSSFSKPNTENSIFELAVGKNGALSVNSYDYLLNGEGGYQQIAVLSGAINLYAAGDIRLSLIKEARTASGQKIGDFLSNKFSSRDGSNNIKLIRYEEVLLSGAEASIKTGDLATALKYYNKIRENRNLATASSVTLDDIKQERSRELIGEGFRYWDLLRWGATLRVYDDSGAVTNNSYNIGNQLIAMPIPQSETNVSGSLVQPNPGYDNSN</sequence>
<dbReference type="InterPro" id="IPR011990">
    <property type="entry name" value="TPR-like_helical_dom_sf"/>
</dbReference>
<proteinExistence type="inferred from homology"/>
<dbReference type="EMBL" id="CP029149">
    <property type="protein sequence ID" value="QHN64931.1"/>
    <property type="molecule type" value="Genomic_DNA"/>
</dbReference>
<reference evidence="8 9" key="1">
    <citation type="submission" date="2018-04" db="EMBL/GenBank/DDBJ databases">
        <title>Characteristic and Complete Genome Sequencing of A Novel Member of Infective Endocarditis Causative Bacteria: Bergeyella cardium QL-PH.</title>
        <authorList>
            <person name="Pan H."/>
            <person name="Sun E."/>
            <person name="Zhang Y."/>
        </authorList>
    </citation>
    <scope>NUCLEOTIDE SEQUENCE [LARGE SCALE GENOMIC DNA]</scope>
    <source>
        <strain evidence="8 9">HPQL</strain>
    </source>
</reference>
<evidence type="ECO:0000256" key="2">
    <source>
        <dbReference type="ARBA" id="ARBA00006275"/>
    </source>
</evidence>
<dbReference type="Gene3D" id="1.25.40.390">
    <property type="match status" value="1"/>
</dbReference>
<comment type="subcellular location">
    <subcellularLocation>
        <location evidence="1">Cell outer membrane</location>
    </subcellularLocation>
</comment>
<evidence type="ECO:0000256" key="4">
    <source>
        <dbReference type="ARBA" id="ARBA00023136"/>
    </source>
</evidence>
<dbReference type="RefSeq" id="WP_160223945.1">
    <property type="nucleotide sequence ID" value="NZ_CP029149.1"/>
</dbReference>
<dbReference type="SUPFAM" id="SSF48452">
    <property type="entry name" value="TPR-like"/>
    <property type="match status" value="1"/>
</dbReference>
<dbReference type="OrthoDB" id="630434at2"/>
<dbReference type="Pfam" id="PF07980">
    <property type="entry name" value="SusD_RagB"/>
    <property type="match status" value="1"/>
</dbReference>
<dbReference type="InterPro" id="IPR033985">
    <property type="entry name" value="SusD-like_N"/>
</dbReference>
<evidence type="ECO:0000256" key="3">
    <source>
        <dbReference type="ARBA" id="ARBA00022729"/>
    </source>
</evidence>
<dbReference type="KEGG" id="bcad:DBX24_02985"/>